<reference evidence="1 2" key="1">
    <citation type="submission" date="2018-03" db="EMBL/GenBank/DDBJ databases">
        <title>Genomic Encyclopedia of Archaeal and Bacterial Type Strains, Phase II (KMG-II): from individual species to whole genera.</title>
        <authorList>
            <person name="Goeker M."/>
        </authorList>
    </citation>
    <scope>NUCLEOTIDE SEQUENCE [LARGE SCALE GENOMIC DNA]</scope>
    <source>
        <strain evidence="1 2">DSM 44889</strain>
    </source>
</reference>
<name>A0A316AX70_9ACTN</name>
<organism evidence="1 2">
    <name type="scientific">Quadrisphaera granulorum</name>
    <dbReference type="NCBI Taxonomy" id="317664"/>
    <lineage>
        <taxon>Bacteria</taxon>
        <taxon>Bacillati</taxon>
        <taxon>Actinomycetota</taxon>
        <taxon>Actinomycetes</taxon>
        <taxon>Kineosporiales</taxon>
        <taxon>Kineosporiaceae</taxon>
        <taxon>Quadrisphaera</taxon>
    </lineage>
</organism>
<dbReference type="OrthoDB" id="3259334at2"/>
<evidence type="ECO:0000313" key="2">
    <source>
        <dbReference type="Proteomes" id="UP000245469"/>
    </source>
</evidence>
<dbReference type="SUPFAM" id="SSF47598">
    <property type="entry name" value="Ribbon-helix-helix"/>
    <property type="match status" value="1"/>
</dbReference>
<evidence type="ECO:0000313" key="1">
    <source>
        <dbReference type="EMBL" id="PWJ54797.1"/>
    </source>
</evidence>
<proteinExistence type="predicted"/>
<keyword evidence="2" id="KW-1185">Reference proteome</keyword>
<dbReference type="InterPro" id="IPR010985">
    <property type="entry name" value="Ribbon_hlx_hlx"/>
</dbReference>
<dbReference type="Proteomes" id="UP000245469">
    <property type="component" value="Unassembled WGS sequence"/>
</dbReference>
<evidence type="ECO:0008006" key="3">
    <source>
        <dbReference type="Google" id="ProtNLM"/>
    </source>
</evidence>
<accession>A0A316AX70</accession>
<comment type="caution">
    <text evidence="1">The sequence shown here is derived from an EMBL/GenBank/DDBJ whole genome shotgun (WGS) entry which is preliminary data.</text>
</comment>
<dbReference type="GO" id="GO:0006355">
    <property type="term" value="P:regulation of DNA-templated transcription"/>
    <property type="evidence" value="ECO:0007669"/>
    <property type="project" value="InterPro"/>
</dbReference>
<protein>
    <recommendedName>
        <fullName evidence="3">Antitoxin</fullName>
    </recommendedName>
</protein>
<gene>
    <name evidence="1" type="ORF">BXY45_1051</name>
</gene>
<sequence length="67" mass="7024">MRTTIDLPDDVHRAARAVARDAGTTLSEAVIQLLRSALGAPGPVSISTDRRTGLPLISAGRSMSLCH</sequence>
<dbReference type="EMBL" id="QGDQ01000005">
    <property type="protein sequence ID" value="PWJ54797.1"/>
    <property type="molecule type" value="Genomic_DNA"/>
</dbReference>
<dbReference type="AlphaFoldDB" id="A0A316AX70"/>